<dbReference type="GO" id="GO:0003676">
    <property type="term" value="F:nucleic acid binding"/>
    <property type="evidence" value="ECO:0007669"/>
    <property type="project" value="InterPro"/>
</dbReference>
<dbReference type="GeneID" id="25907221"/>
<dbReference type="Proteomes" id="UP000054560">
    <property type="component" value="Unassembled WGS sequence"/>
</dbReference>
<dbReference type="Gene3D" id="3.30.420.10">
    <property type="entry name" value="Ribonuclease H-like superfamily/Ribonuclease H"/>
    <property type="match status" value="1"/>
</dbReference>
<evidence type="ECO:0000256" key="1">
    <source>
        <dbReference type="SAM" id="MobiDB-lite"/>
    </source>
</evidence>
<proteinExistence type="predicted"/>
<gene>
    <name evidence="2" type="ORF">SARC_06717</name>
</gene>
<dbReference type="EMBL" id="KQ242088">
    <property type="protein sequence ID" value="KNC80929.1"/>
    <property type="molecule type" value="Genomic_DNA"/>
</dbReference>
<evidence type="ECO:0000313" key="2">
    <source>
        <dbReference type="EMBL" id="KNC80929.1"/>
    </source>
</evidence>
<keyword evidence="3" id="KW-1185">Reference proteome</keyword>
<evidence type="ECO:0000313" key="3">
    <source>
        <dbReference type="Proteomes" id="UP000054560"/>
    </source>
</evidence>
<name>A0A0L0FWA0_9EUKA</name>
<dbReference type="InterPro" id="IPR036397">
    <property type="entry name" value="RNaseH_sf"/>
</dbReference>
<accession>A0A0L0FWA0</accession>
<dbReference type="SUPFAM" id="SSF53098">
    <property type="entry name" value="Ribonuclease H-like"/>
    <property type="match status" value="1"/>
</dbReference>
<protein>
    <recommendedName>
        <fullName evidence="4">Integrase catalytic domain-containing protein</fullName>
    </recommendedName>
</protein>
<evidence type="ECO:0008006" key="4">
    <source>
        <dbReference type="Google" id="ProtNLM"/>
    </source>
</evidence>
<dbReference type="InterPro" id="IPR012337">
    <property type="entry name" value="RNaseH-like_sf"/>
</dbReference>
<dbReference type="AlphaFoldDB" id="A0A0L0FWA0"/>
<dbReference type="RefSeq" id="XP_014154831.1">
    <property type="nucleotide sequence ID" value="XM_014299356.1"/>
</dbReference>
<feature type="region of interest" description="Disordered" evidence="1">
    <location>
        <begin position="42"/>
        <end position="65"/>
    </location>
</feature>
<sequence length="686" mass="75938">MSCLAAITHPAIEPPALPLETQAELLAASKRAQALHDQLLTREAPEPEPPSPVETLPPAGIEQDPEPFPSNWMLAQQLEDLCLDKISTVIILLRYNTSSVPRGGWFNDRCHEVSKHGSLTETIAALNPKLPTVSPKVAGATLNRGDLGTLVDQTVSETALDLRTQMVDSTLEQEINLAIAEYGGDLTQFGGSRTFARVLAVMSRDTVDEPDSPEPTTYDVVDRIWPQPAEPLSEVTYTVSDGPATDTPIHARKLRKGAHRHPQIRFATDQAILDALDDLHLTCMDQTVGAEKVLQILWVWHDGFTHLASRLRALAQQKCAWNIPVPIFQSLIDTCEECNWAGLPTGPTARGLLQQPARPRYMCEERAFGRPLHKTEGTADALINFCNTQLLPRDHKSTYVVDKGSPLISDEFQAYVQSQNARIHPASTGEHGGNGRIERLVITALEYMKRALGVGLEHEWRQMFPEFISNYIATHSAVINNSPYTLKTDRIYPHSTDPVVEAILDEALGCAEPTVSLRQEPLDRNLQALEVVARAEGAQKQSADYSRIDAPMFAIDRELMYTPMAPPQHKLWLGPATVLAHVAPVMHYISDAELQKEYRLYVKNLSAYRVPLGRPEHRPMGRVAASAYGGWLCFSYPFADDDNEHKRQDIAALRTSIPAMRFLNGCSDAWQTWSDLAAKIGASSCG</sequence>
<reference evidence="2 3" key="1">
    <citation type="submission" date="2011-02" db="EMBL/GenBank/DDBJ databases">
        <title>The Genome Sequence of Sphaeroforma arctica JP610.</title>
        <authorList>
            <consortium name="The Broad Institute Genome Sequencing Platform"/>
            <person name="Russ C."/>
            <person name="Cuomo C."/>
            <person name="Young S.K."/>
            <person name="Zeng Q."/>
            <person name="Gargeya S."/>
            <person name="Alvarado L."/>
            <person name="Berlin A."/>
            <person name="Chapman S.B."/>
            <person name="Chen Z."/>
            <person name="Freedman E."/>
            <person name="Gellesch M."/>
            <person name="Goldberg J."/>
            <person name="Griggs A."/>
            <person name="Gujja S."/>
            <person name="Heilman E."/>
            <person name="Heiman D."/>
            <person name="Howarth C."/>
            <person name="Mehta T."/>
            <person name="Neiman D."/>
            <person name="Pearson M."/>
            <person name="Roberts A."/>
            <person name="Saif S."/>
            <person name="Shea T."/>
            <person name="Shenoy N."/>
            <person name="Sisk P."/>
            <person name="Stolte C."/>
            <person name="Sykes S."/>
            <person name="White J."/>
            <person name="Yandava C."/>
            <person name="Burger G."/>
            <person name="Gray M.W."/>
            <person name="Holland P.W.H."/>
            <person name="King N."/>
            <person name="Lang F.B.F."/>
            <person name="Roger A.J."/>
            <person name="Ruiz-Trillo I."/>
            <person name="Haas B."/>
            <person name="Nusbaum C."/>
            <person name="Birren B."/>
        </authorList>
    </citation>
    <scope>NUCLEOTIDE SEQUENCE [LARGE SCALE GENOMIC DNA]</scope>
    <source>
        <strain evidence="2 3">JP610</strain>
    </source>
</reference>
<organism evidence="2 3">
    <name type="scientific">Sphaeroforma arctica JP610</name>
    <dbReference type="NCBI Taxonomy" id="667725"/>
    <lineage>
        <taxon>Eukaryota</taxon>
        <taxon>Ichthyosporea</taxon>
        <taxon>Ichthyophonida</taxon>
        <taxon>Sphaeroforma</taxon>
    </lineage>
</organism>